<evidence type="ECO:0000259" key="5">
    <source>
        <dbReference type="PROSITE" id="PS50931"/>
    </source>
</evidence>
<keyword evidence="7" id="KW-1185">Reference proteome</keyword>
<evidence type="ECO:0000256" key="3">
    <source>
        <dbReference type="ARBA" id="ARBA00023125"/>
    </source>
</evidence>
<organism evidence="6 7">
    <name type="scientific">Caldimonas mangrovi</name>
    <dbReference type="NCBI Taxonomy" id="2944811"/>
    <lineage>
        <taxon>Bacteria</taxon>
        <taxon>Pseudomonadati</taxon>
        <taxon>Pseudomonadota</taxon>
        <taxon>Betaproteobacteria</taxon>
        <taxon>Burkholderiales</taxon>
        <taxon>Sphaerotilaceae</taxon>
        <taxon>Caldimonas</taxon>
    </lineage>
</organism>
<dbReference type="Proteomes" id="UP001165541">
    <property type="component" value="Unassembled WGS sequence"/>
</dbReference>
<dbReference type="PROSITE" id="PS50931">
    <property type="entry name" value="HTH_LYSR"/>
    <property type="match status" value="1"/>
</dbReference>
<accession>A0ABT0YQR2</accession>
<dbReference type="InterPro" id="IPR036388">
    <property type="entry name" value="WH-like_DNA-bd_sf"/>
</dbReference>
<dbReference type="SUPFAM" id="SSF53850">
    <property type="entry name" value="Periplasmic binding protein-like II"/>
    <property type="match status" value="1"/>
</dbReference>
<dbReference type="CDD" id="cd08419">
    <property type="entry name" value="PBP2_CbbR_RubisCO_like"/>
    <property type="match status" value="1"/>
</dbReference>
<evidence type="ECO:0000256" key="2">
    <source>
        <dbReference type="ARBA" id="ARBA00023015"/>
    </source>
</evidence>
<dbReference type="InterPro" id="IPR000847">
    <property type="entry name" value="LysR_HTH_N"/>
</dbReference>
<sequence>MPDPLRHATLRQLQIFLLAAEHGSFMRAAELLHLTQPAVSMQMSQLAESIGMALFEKRGRHLVLTQAGEALVPYVRRIGDTLRDAGDALDALQGLRHGRLRLALVTTTRYFAPRLVAQFHARHPEIELEVAIEDRERVIALLESHHADLAIMGRPPSHLPVTFEAFAKHPHGIIAAPSHPLAGRKRVSPQNLARESFIARETGSGTRHAMDSYFAEHGLNPPLVQEMHSNESIKQAVMAGMGLAFISLHTVNLEHQTGHLALLDAKGLPVVREWYVIHLATKPLSPAAGAFKQFMHSEASAYMKTLLPKGSPRRLGG</sequence>
<dbReference type="PANTHER" id="PTHR30126">
    <property type="entry name" value="HTH-TYPE TRANSCRIPTIONAL REGULATOR"/>
    <property type="match status" value="1"/>
</dbReference>
<gene>
    <name evidence="6" type="ORF">M8A51_13775</name>
</gene>
<proteinExistence type="inferred from homology"/>
<protein>
    <submittedName>
        <fullName evidence="6">LysR substrate-binding domain-containing protein</fullName>
    </submittedName>
</protein>
<dbReference type="InterPro" id="IPR005119">
    <property type="entry name" value="LysR_subst-bd"/>
</dbReference>
<dbReference type="Pfam" id="PF00126">
    <property type="entry name" value="HTH_1"/>
    <property type="match status" value="1"/>
</dbReference>
<name>A0ABT0YQR2_9BURK</name>
<dbReference type="EMBL" id="JAMKFE010000007">
    <property type="protein sequence ID" value="MCM5680597.1"/>
    <property type="molecule type" value="Genomic_DNA"/>
</dbReference>
<feature type="domain" description="HTH lysR-type" evidence="5">
    <location>
        <begin position="9"/>
        <end position="65"/>
    </location>
</feature>
<dbReference type="InterPro" id="IPR036390">
    <property type="entry name" value="WH_DNA-bd_sf"/>
</dbReference>
<evidence type="ECO:0000313" key="7">
    <source>
        <dbReference type="Proteomes" id="UP001165541"/>
    </source>
</evidence>
<reference evidence="6" key="1">
    <citation type="submission" date="2022-05" db="EMBL/GenBank/DDBJ databases">
        <title>Schlegelella sp. nov., isolated from mangrove soil.</title>
        <authorList>
            <person name="Liu Y."/>
            <person name="Ge X."/>
            <person name="Liu W."/>
        </authorList>
    </citation>
    <scope>NUCLEOTIDE SEQUENCE</scope>
    <source>
        <strain evidence="6">S2-27</strain>
    </source>
</reference>
<dbReference type="PANTHER" id="PTHR30126:SF5">
    <property type="entry name" value="HTH-TYPE TRANSCRIPTIONAL ACTIVATOR CMPR"/>
    <property type="match status" value="1"/>
</dbReference>
<keyword evidence="2" id="KW-0805">Transcription regulation</keyword>
<keyword evidence="3" id="KW-0238">DNA-binding</keyword>
<dbReference type="Gene3D" id="1.10.10.10">
    <property type="entry name" value="Winged helix-like DNA-binding domain superfamily/Winged helix DNA-binding domain"/>
    <property type="match status" value="1"/>
</dbReference>
<dbReference type="Gene3D" id="3.40.190.290">
    <property type="match status" value="1"/>
</dbReference>
<comment type="caution">
    <text evidence="6">The sequence shown here is derived from an EMBL/GenBank/DDBJ whole genome shotgun (WGS) entry which is preliminary data.</text>
</comment>
<keyword evidence="4" id="KW-0804">Transcription</keyword>
<comment type="similarity">
    <text evidence="1">Belongs to the LysR transcriptional regulatory family.</text>
</comment>
<evidence type="ECO:0000256" key="1">
    <source>
        <dbReference type="ARBA" id="ARBA00009437"/>
    </source>
</evidence>
<dbReference type="PRINTS" id="PR00039">
    <property type="entry name" value="HTHLYSR"/>
</dbReference>
<evidence type="ECO:0000256" key="4">
    <source>
        <dbReference type="ARBA" id="ARBA00023163"/>
    </source>
</evidence>
<dbReference type="RefSeq" id="WP_251779049.1">
    <property type="nucleotide sequence ID" value="NZ_JAMKFE010000007.1"/>
</dbReference>
<evidence type="ECO:0000313" key="6">
    <source>
        <dbReference type="EMBL" id="MCM5680597.1"/>
    </source>
</evidence>
<dbReference type="Pfam" id="PF03466">
    <property type="entry name" value="LysR_substrate"/>
    <property type="match status" value="1"/>
</dbReference>
<dbReference type="SUPFAM" id="SSF46785">
    <property type="entry name" value="Winged helix' DNA-binding domain"/>
    <property type="match status" value="1"/>
</dbReference>